<reference evidence="1" key="1">
    <citation type="submission" date="2020-06" db="EMBL/GenBank/DDBJ databases">
        <authorList>
            <person name="Ji K."/>
            <person name="Li J."/>
        </authorList>
    </citation>
    <scope>NUCLEOTIDE SEQUENCE</scope>
    <source>
        <strain evidence="1">JKM2019</strain>
        <tissue evidence="1">Whole body</tissue>
    </source>
</reference>
<dbReference type="AlphaFoldDB" id="A0A9D4NUR0"/>
<protein>
    <submittedName>
        <fullName evidence="1">Uncharacterized protein</fullName>
    </submittedName>
</protein>
<dbReference type="Proteomes" id="UP000828236">
    <property type="component" value="Unassembled WGS sequence"/>
</dbReference>
<comment type="caution">
    <text evidence="1">The sequence shown here is derived from an EMBL/GenBank/DDBJ whole genome shotgun (WGS) entry which is preliminary data.</text>
</comment>
<gene>
    <name evidence="1" type="ORF">HUG17_2689</name>
</gene>
<proteinExistence type="predicted"/>
<name>A0A9D4NUR0_DERFA</name>
<accession>A0A9D4NUR0</accession>
<dbReference type="EMBL" id="SDOV01000007">
    <property type="protein sequence ID" value="KAH7638656.1"/>
    <property type="molecule type" value="Genomic_DNA"/>
</dbReference>
<reference evidence="1" key="2">
    <citation type="journal article" date="2021" name="World Allergy Organ. J.">
        <title>Chromosome-level assembly of Dermatophagoides farinae genome and transcriptome reveals two novel allergens Der f 37 and Der f 39.</title>
        <authorList>
            <person name="Chen J."/>
            <person name="Cai Z."/>
            <person name="Fan D."/>
            <person name="Hu J."/>
            <person name="Hou Y."/>
            <person name="He Y."/>
            <person name="Zhang Z."/>
            <person name="Zhao Z."/>
            <person name="Gao P."/>
            <person name="Hu W."/>
            <person name="Sun J."/>
            <person name="Li J."/>
            <person name="Ji K."/>
        </authorList>
    </citation>
    <scope>NUCLEOTIDE SEQUENCE</scope>
    <source>
        <strain evidence="1">JKM2019</strain>
    </source>
</reference>
<sequence length="269" mass="31981">MSQQIPKRILFPPPFENISQYENESFKVQNPRPLISTDKKSNKQSYSVNITPPSINVRKTDGKGGGMAMMPDSNEQIMSLTRMMDKYQDDLKEIYESIHHQYSQMYYASDTNVSNCIKMFDYMNNFKHLIKKWKELSNQETNDFGYMKLDDQLRLLLENLDMLTQLDFSPMLPILNCMKDKIRQTRKIKLLEFCDALNDLYMNVRTVCDANLRVEIDEHLKKENPTAIDTKRYLQRLYDVTINDERHRNVWNQSAARLLYKKELKDYKE</sequence>
<evidence type="ECO:0000313" key="1">
    <source>
        <dbReference type="EMBL" id="KAH7638656.1"/>
    </source>
</evidence>
<organism evidence="1">
    <name type="scientific">Dermatophagoides farinae</name>
    <name type="common">American house dust mite</name>
    <dbReference type="NCBI Taxonomy" id="6954"/>
    <lineage>
        <taxon>Eukaryota</taxon>
        <taxon>Metazoa</taxon>
        <taxon>Ecdysozoa</taxon>
        <taxon>Arthropoda</taxon>
        <taxon>Chelicerata</taxon>
        <taxon>Arachnida</taxon>
        <taxon>Acari</taxon>
        <taxon>Acariformes</taxon>
        <taxon>Sarcoptiformes</taxon>
        <taxon>Astigmata</taxon>
        <taxon>Psoroptidia</taxon>
        <taxon>Analgoidea</taxon>
        <taxon>Pyroglyphidae</taxon>
        <taxon>Dermatophagoidinae</taxon>
        <taxon>Dermatophagoides</taxon>
    </lineage>
</organism>